<name>A0A2P6MWQ4_9EUKA</name>
<gene>
    <name evidence="1" type="ORF">PROFUN_15380</name>
</gene>
<evidence type="ECO:0000313" key="1">
    <source>
        <dbReference type="EMBL" id="PRP76150.1"/>
    </source>
</evidence>
<dbReference type="AlphaFoldDB" id="A0A2P6MWQ4"/>
<keyword evidence="2" id="KW-1185">Reference proteome</keyword>
<dbReference type="InParanoid" id="A0A2P6MWQ4"/>
<dbReference type="Proteomes" id="UP000241769">
    <property type="component" value="Unassembled WGS sequence"/>
</dbReference>
<evidence type="ECO:0000313" key="2">
    <source>
        <dbReference type="Proteomes" id="UP000241769"/>
    </source>
</evidence>
<organism evidence="1 2">
    <name type="scientific">Planoprotostelium fungivorum</name>
    <dbReference type="NCBI Taxonomy" id="1890364"/>
    <lineage>
        <taxon>Eukaryota</taxon>
        <taxon>Amoebozoa</taxon>
        <taxon>Evosea</taxon>
        <taxon>Variosea</taxon>
        <taxon>Cavosteliida</taxon>
        <taxon>Cavosteliaceae</taxon>
        <taxon>Planoprotostelium</taxon>
    </lineage>
</organism>
<comment type="caution">
    <text evidence="1">The sequence shown here is derived from an EMBL/GenBank/DDBJ whole genome shotgun (WGS) entry which is preliminary data.</text>
</comment>
<accession>A0A2P6MWQ4</accession>
<proteinExistence type="predicted"/>
<protein>
    <submittedName>
        <fullName evidence="1">Uncharacterized protein</fullName>
    </submittedName>
</protein>
<reference evidence="1 2" key="1">
    <citation type="journal article" date="2018" name="Genome Biol. Evol.">
        <title>Multiple Roots of Fruiting Body Formation in Amoebozoa.</title>
        <authorList>
            <person name="Hillmann F."/>
            <person name="Forbes G."/>
            <person name="Novohradska S."/>
            <person name="Ferling I."/>
            <person name="Riege K."/>
            <person name="Groth M."/>
            <person name="Westermann M."/>
            <person name="Marz M."/>
            <person name="Spaller T."/>
            <person name="Winckler T."/>
            <person name="Schaap P."/>
            <person name="Glockner G."/>
        </authorList>
    </citation>
    <scope>NUCLEOTIDE SEQUENCE [LARGE SCALE GENOMIC DNA]</scope>
    <source>
        <strain evidence="1 2">Jena</strain>
    </source>
</reference>
<dbReference type="EMBL" id="MDYQ01000347">
    <property type="protein sequence ID" value="PRP76150.1"/>
    <property type="molecule type" value="Genomic_DNA"/>
</dbReference>
<sequence length="75" mass="8480">MLGHTNKWAHHLLNHNQSQVPVPDEFVQSVSHWMYTLAEGYTDDVRNTIEGAATEKEAMPQAVATIYVREDEISA</sequence>